<dbReference type="Gene3D" id="3.80.10.10">
    <property type="entry name" value="Ribonuclease Inhibitor"/>
    <property type="match status" value="2"/>
</dbReference>
<name>A0A6V7QY08_ANACO</name>
<dbReference type="PANTHER" id="PTHR47186">
    <property type="entry name" value="LEUCINE-RICH REPEAT-CONTAINING PROTEIN 57"/>
    <property type="match status" value="1"/>
</dbReference>
<reference evidence="3" key="1">
    <citation type="submission" date="2020-07" db="EMBL/GenBank/DDBJ databases">
        <authorList>
            <person name="Lin J."/>
        </authorList>
    </citation>
    <scope>NUCLEOTIDE SEQUENCE</scope>
</reference>
<gene>
    <name evidence="3" type="ORF">CB5_LOCUS31361</name>
</gene>
<organism evidence="3">
    <name type="scientific">Ananas comosus var. bracteatus</name>
    <name type="common">red pineapple</name>
    <dbReference type="NCBI Taxonomy" id="296719"/>
    <lineage>
        <taxon>Eukaryota</taxon>
        <taxon>Viridiplantae</taxon>
        <taxon>Streptophyta</taxon>
        <taxon>Embryophyta</taxon>
        <taxon>Tracheophyta</taxon>
        <taxon>Spermatophyta</taxon>
        <taxon>Magnoliopsida</taxon>
        <taxon>Liliopsida</taxon>
        <taxon>Poales</taxon>
        <taxon>Bromeliaceae</taxon>
        <taxon>Bromelioideae</taxon>
        <taxon>Ananas</taxon>
    </lineage>
</organism>
<dbReference type="PANTHER" id="PTHR47186:SF3">
    <property type="entry name" value="OS09G0267800 PROTEIN"/>
    <property type="match status" value="1"/>
</dbReference>
<keyword evidence="1" id="KW-0812">Transmembrane</keyword>
<evidence type="ECO:0000259" key="2">
    <source>
        <dbReference type="Pfam" id="PF25019"/>
    </source>
</evidence>
<evidence type="ECO:0000256" key="1">
    <source>
        <dbReference type="SAM" id="Phobius"/>
    </source>
</evidence>
<feature type="transmembrane region" description="Helical" evidence="1">
    <location>
        <begin position="231"/>
        <end position="251"/>
    </location>
</feature>
<keyword evidence="1" id="KW-1133">Transmembrane helix</keyword>
<dbReference type="AlphaFoldDB" id="A0A6V7QY08"/>
<accession>A0A6V7QY08</accession>
<keyword evidence="1" id="KW-0472">Membrane</keyword>
<dbReference type="InterPro" id="IPR032675">
    <property type="entry name" value="LRR_dom_sf"/>
</dbReference>
<dbReference type="InterPro" id="IPR056789">
    <property type="entry name" value="LRR_R13L1-DRL21"/>
</dbReference>
<evidence type="ECO:0000313" key="3">
    <source>
        <dbReference type="EMBL" id="CAD1848150.1"/>
    </source>
</evidence>
<sequence length="258" mass="28869">MTQLRGCLHIMKLENVESEEDACQAELDNKPHLDELFLEWSRRTRNFHHDTEVLEGLQPHKKLKKLKIRHYGGTTSPNWLRPQTLTCLSELHIENMCKLTELPCLPLSLMSLVLVNVGLKSLPRLWDECQDSTNESKTQQGGDNSSSSSIRSSSLRKLHISGCFKLTSFLGLQTLTCLSELRIENMRKLTELPCLPLSLTSLVLNNVGLKSLPRLWMNAKIQPTKAKLSKVATIAAAAAAAATGVLCYVTYTFHFAPS</sequence>
<dbReference type="SUPFAM" id="SSF52058">
    <property type="entry name" value="L domain-like"/>
    <property type="match status" value="1"/>
</dbReference>
<protein>
    <recommendedName>
        <fullName evidence="2">R13L1/DRL21-like LRR repeat region domain-containing protein</fullName>
    </recommendedName>
</protein>
<feature type="domain" description="R13L1/DRL21-like LRR repeat region" evidence="2">
    <location>
        <begin position="1"/>
        <end position="112"/>
    </location>
</feature>
<dbReference type="EMBL" id="CAJEUB010000070">
    <property type="protein sequence ID" value="CAD1848150.1"/>
    <property type="molecule type" value="Genomic_DNA"/>
</dbReference>
<proteinExistence type="predicted"/>
<dbReference type="Pfam" id="PF25019">
    <property type="entry name" value="LRR_R13L1-DRL21"/>
    <property type="match status" value="1"/>
</dbReference>